<comment type="caution">
    <text evidence="7">The sequence shown here is derived from an EMBL/GenBank/DDBJ whole genome shotgun (WGS) entry which is preliminary data.</text>
</comment>
<dbReference type="PANTHER" id="PTHR46056:SF12">
    <property type="entry name" value="LONG-CHAIN-ALCOHOL OXIDASE"/>
    <property type="match status" value="1"/>
</dbReference>
<dbReference type="RefSeq" id="WP_377713686.1">
    <property type="nucleotide sequence ID" value="NZ_JBHSMP010000025.1"/>
</dbReference>
<evidence type="ECO:0000256" key="3">
    <source>
        <dbReference type="ARBA" id="ARBA00022827"/>
    </source>
</evidence>
<dbReference type="Proteomes" id="UP001596103">
    <property type="component" value="Unassembled WGS sequence"/>
</dbReference>
<evidence type="ECO:0000259" key="6">
    <source>
        <dbReference type="Pfam" id="PF05199"/>
    </source>
</evidence>
<dbReference type="Pfam" id="PF05199">
    <property type="entry name" value="GMC_oxred_C"/>
    <property type="match status" value="1"/>
</dbReference>
<proteinExistence type="inferred from homology"/>
<dbReference type="EMBL" id="JBHSMP010000025">
    <property type="protein sequence ID" value="MFC5430872.1"/>
    <property type="molecule type" value="Genomic_DNA"/>
</dbReference>
<dbReference type="Pfam" id="PF00732">
    <property type="entry name" value="GMC_oxred_N"/>
    <property type="match status" value="1"/>
</dbReference>
<evidence type="ECO:0000256" key="1">
    <source>
        <dbReference type="ARBA" id="ARBA00010790"/>
    </source>
</evidence>
<feature type="domain" description="Glucose-methanol-choline oxidoreductase C-terminal" evidence="6">
    <location>
        <begin position="375"/>
        <end position="507"/>
    </location>
</feature>
<accession>A0ABW0JCM8</accession>
<name>A0ABW0JCM8_9BURK</name>
<keyword evidence="2" id="KW-0285">Flavoprotein</keyword>
<sequence length="533" mass="57841">MTATTKPYEYTDYGTLDTITAEVCVLGSGCGGATMAYKLAEAGIDTVVLEKGGYYPASTFDNRELNQSGKVDAERGLASSTDGSTYLYYGELVGGTSVHYWADSFRTPDDRLALWSEHYGVTGHSARDLAPIFDDIERRLHIAEMDPKYHNRMNELFRDAVQALGWQSMPIKQARNGCAGSGHCMQGCAVNAKQSQLVTSLPSAMALGARVYADLRADEFTFDGNRVTQLSASVIDRRRNRPSGKKVTVKAKHFVVATGGFNTPTFMLSQPRLRDSLPALGKHFGMNPVGFAHAMFNEPIVMWRKPPACFGVDGFSRARYDANGKYVEGGYLLVPDQLHPAMLGYSIGGFDAAGADWMENFSHVGGAIGIVDDHPDELGEIRLDSRGQRDLSYPYGPTTQKMLRDMLKKISTILFKAGASKVMIPDMRRTELKSVDQIGLIDNIEIKPGSLFLGGAHPFGGCRMGTDPRTSVTDSSHRVHGFDNLFVSDPSVFPIGPAVDPSETIMSFSYIAASHVAAALGKKLADLPGSSVS</sequence>
<dbReference type="PANTHER" id="PTHR46056">
    <property type="entry name" value="LONG-CHAIN-ALCOHOL OXIDASE"/>
    <property type="match status" value="1"/>
</dbReference>
<evidence type="ECO:0000256" key="2">
    <source>
        <dbReference type="ARBA" id="ARBA00022630"/>
    </source>
</evidence>
<evidence type="ECO:0000256" key="4">
    <source>
        <dbReference type="ARBA" id="ARBA00023002"/>
    </source>
</evidence>
<protein>
    <submittedName>
        <fullName evidence="7">FAD-dependent oxidoreductase</fullName>
    </submittedName>
</protein>
<keyword evidence="4" id="KW-0560">Oxidoreductase</keyword>
<organism evidence="7 8">
    <name type="scientific">Paraburkholderia denitrificans</name>
    <dbReference type="NCBI Taxonomy" id="694025"/>
    <lineage>
        <taxon>Bacteria</taxon>
        <taxon>Pseudomonadati</taxon>
        <taxon>Pseudomonadota</taxon>
        <taxon>Betaproteobacteria</taxon>
        <taxon>Burkholderiales</taxon>
        <taxon>Burkholderiaceae</taxon>
        <taxon>Paraburkholderia</taxon>
    </lineage>
</organism>
<evidence type="ECO:0000259" key="5">
    <source>
        <dbReference type="Pfam" id="PF00732"/>
    </source>
</evidence>
<evidence type="ECO:0000313" key="8">
    <source>
        <dbReference type="Proteomes" id="UP001596103"/>
    </source>
</evidence>
<keyword evidence="8" id="KW-1185">Reference proteome</keyword>
<dbReference type="SUPFAM" id="SSF51905">
    <property type="entry name" value="FAD/NAD(P)-binding domain"/>
    <property type="match status" value="1"/>
</dbReference>
<reference evidence="8" key="1">
    <citation type="journal article" date="2019" name="Int. J. Syst. Evol. Microbiol.">
        <title>The Global Catalogue of Microorganisms (GCM) 10K type strain sequencing project: providing services to taxonomists for standard genome sequencing and annotation.</title>
        <authorList>
            <consortium name="The Broad Institute Genomics Platform"/>
            <consortium name="The Broad Institute Genome Sequencing Center for Infectious Disease"/>
            <person name="Wu L."/>
            <person name="Ma J."/>
        </authorList>
    </citation>
    <scope>NUCLEOTIDE SEQUENCE [LARGE SCALE GENOMIC DNA]</scope>
    <source>
        <strain evidence="8">CCUG 56042</strain>
    </source>
</reference>
<gene>
    <name evidence="7" type="ORF">ACFPTO_19020</name>
</gene>
<dbReference type="Gene3D" id="3.50.50.60">
    <property type="entry name" value="FAD/NAD(P)-binding domain"/>
    <property type="match status" value="2"/>
</dbReference>
<evidence type="ECO:0000313" key="7">
    <source>
        <dbReference type="EMBL" id="MFC5430872.1"/>
    </source>
</evidence>
<dbReference type="InterPro" id="IPR000172">
    <property type="entry name" value="GMC_OxRdtase_N"/>
</dbReference>
<keyword evidence="3" id="KW-0274">FAD</keyword>
<dbReference type="InterPro" id="IPR036188">
    <property type="entry name" value="FAD/NAD-bd_sf"/>
</dbReference>
<dbReference type="InterPro" id="IPR007867">
    <property type="entry name" value="GMC_OxRtase_C"/>
</dbReference>
<comment type="similarity">
    <text evidence="1">Belongs to the GMC oxidoreductase family.</text>
</comment>
<feature type="domain" description="Glucose-methanol-choline oxidoreductase N-terminal" evidence="5">
    <location>
        <begin position="75"/>
        <end position="269"/>
    </location>
</feature>